<dbReference type="RefSeq" id="WP_317794913.1">
    <property type="nucleotide sequence ID" value="NZ_AP028461.1"/>
</dbReference>
<keyword evidence="10 11" id="KW-0472">Membrane</keyword>
<evidence type="ECO:0000256" key="6">
    <source>
        <dbReference type="ARBA" id="ARBA00022692"/>
    </source>
</evidence>
<dbReference type="PROSITE" id="PS50885">
    <property type="entry name" value="HAMP"/>
    <property type="match status" value="1"/>
</dbReference>
<dbReference type="PANTHER" id="PTHR45436:SF5">
    <property type="entry name" value="SENSOR HISTIDINE KINASE TRCS"/>
    <property type="match status" value="1"/>
</dbReference>
<comment type="caution">
    <text evidence="14">The sequence shown here is derived from an EMBL/GenBank/DDBJ whole genome shotgun (WGS) entry which is preliminary data.</text>
</comment>
<dbReference type="InterPro" id="IPR005467">
    <property type="entry name" value="His_kinase_dom"/>
</dbReference>
<dbReference type="CDD" id="cd06225">
    <property type="entry name" value="HAMP"/>
    <property type="match status" value="1"/>
</dbReference>
<dbReference type="InterPro" id="IPR004358">
    <property type="entry name" value="Sig_transdc_His_kin-like_C"/>
</dbReference>
<feature type="domain" description="HAMP" evidence="13">
    <location>
        <begin position="81"/>
        <end position="134"/>
    </location>
</feature>
<evidence type="ECO:0000256" key="2">
    <source>
        <dbReference type="ARBA" id="ARBA00004236"/>
    </source>
</evidence>
<keyword evidence="8 11" id="KW-1133">Transmembrane helix</keyword>
<keyword evidence="4" id="KW-0597">Phosphoprotein</keyword>
<keyword evidence="15" id="KW-1185">Reference proteome</keyword>
<evidence type="ECO:0000256" key="7">
    <source>
        <dbReference type="ARBA" id="ARBA00022777"/>
    </source>
</evidence>
<dbReference type="SMART" id="SM00388">
    <property type="entry name" value="HisKA"/>
    <property type="match status" value="1"/>
</dbReference>
<dbReference type="SUPFAM" id="SSF47384">
    <property type="entry name" value="Homodimeric domain of signal transducing histidine kinase"/>
    <property type="match status" value="1"/>
</dbReference>
<proteinExistence type="predicted"/>
<dbReference type="EMBL" id="JBHTMK010000076">
    <property type="protein sequence ID" value="MFD1373939.1"/>
    <property type="molecule type" value="Genomic_DNA"/>
</dbReference>
<dbReference type="InterPro" id="IPR003594">
    <property type="entry name" value="HATPase_dom"/>
</dbReference>
<dbReference type="SUPFAM" id="SSF55874">
    <property type="entry name" value="ATPase domain of HSP90 chaperone/DNA topoisomerase II/histidine kinase"/>
    <property type="match status" value="1"/>
</dbReference>
<dbReference type="InterPro" id="IPR003661">
    <property type="entry name" value="HisK_dim/P_dom"/>
</dbReference>
<dbReference type="Pfam" id="PF00512">
    <property type="entry name" value="HisKA"/>
    <property type="match status" value="1"/>
</dbReference>
<dbReference type="Proteomes" id="UP001597183">
    <property type="component" value="Unassembled WGS sequence"/>
</dbReference>
<evidence type="ECO:0000256" key="9">
    <source>
        <dbReference type="ARBA" id="ARBA00023012"/>
    </source>
</evidence>
<dbReference type="SMART" id="SM00304">
    <property type="entry name" value="HAMP"/>
    <property type="match status" value="1"/>
</dbReference>
<feature type="domain" description="Histidine kinase" evidence="12">
    <location>
        <begin position="142"/>
        <end position="349"/>
    </location>
</feature>
<dbReference type="PANTHER" id="PTHR45436">
    <property type="entry name" value="SENSOR HISTIDINE KINASE YKOH"/>
    <property type="match status" value="1"/>
</dbReference>
<dbReference type="CDD" id="cd00082">
    <property type="entry name" value="HisKA"/>
    <property type="match status" value="1"/>
</dbReference>
<keyword evidence="5" id="KW-0808">Transferase</keyword>
<gene>
    <name evidence="14" type="ORF">ACFQ5G_52160</name>
</gene>
<protein>
    <recommendedName>
        <fullName evidence="3">histidine kinase</fullName>
        <ecNumber evidence="3">2.7.13.3</ecNumber>
    </recommendedName>
</protein>
<dbReference type="GO" id="GO:0016301">
    <property type="term" value="F:kinase activity"/>
    <property type="evidence" value="ECO:0007669"/>
    <property type="project" value="UniProtKB-KW"/>
</dbReference>
<dbReference type="InterPro" id="IPR036097">
    <property type="entry name" value="HisK_dim/P_sf"/>
</dbReference>
<evidence type="ECO:0000313" key="15">
    <source>
        <dbReference type="Proteomes" id="UP001597183"/>
    </source>
</evidence>
<evidence type="ECO:0000256" key="11">
    <source>
        <dbReference type="SAM" id="Phobius"/>
    </source>
</evidence>
<dbReference type="Pfam" id="PF02518">
    <property type="entry name" value="HATPase_c"/>
    <property type="match status" value="1"/>
</dbReference>
<organism evidence="14 15">
    <name type="scientific">Actinoplanes sichuanensis</name>
    <dbReference type="NCBI Taxonomy" id="512349"/>
    <lineage>
        <taxon>Bacteria</taxon>
        <taxon>Bacillati</taxon>
        <taxon>Actinomycetota</taxon>
        <taxon>Actinomycetes</taxon>
        <taxon>Micromonosporales</taxon>
        <taxon>Micromonosporaceae</taxon>
        <taxon>Actinoplanes</taxon>
    </lineage>
</organism>
<dbReference type="Pfam" id="PF00672">
    <property type="entry name" value="HAMP"/>
    <property type="match status" value="1"/>
</dbReference>
<dbReference type="PRINTS" id="PR00344">
    <property type="entry name" value="BCTRLSENSOR"/>
</dbReference>
<evidence type="ECO:0000256" key="1">
    <source>
        <dbReference type="ARBA" id="ARBA00000085"/>
    </source>
</evidence>
<dbReference type="EC" id="2.7.13.3" evidence="3"/>
<evidence type="ECO:0000256" key="10">
    <source>
        <dbReference type="ARBA" id="ARBA00023136"/>
    </source>
</evidence>
<evidence type="ECO:0000256" key="8">
    <source>
        <dbReference type="ARBA" id="ARBA00022989"/>
    </source>
</evidence>
<reference evidence="15" key="1">
    <citation type="journal article" date="2019" name="Int. J. Syst. Evol. Microbiol.">
        <title>The Global Catalogue of Microorganisms (GCM) 10K type strain sequencing project: providing services to taxonomists for standard genome sequencing and annotation.</title>
        <authorList>
            <consortium name="The Broad Institute Genomics Platform"/>
            <consortium name="The Broad Institute Genome Sequencing Center for Infectious Disease"/>
            <person name="Wu L."/>
            <person name="Ma J."/>
        </authorList>
    </citation>
    <scope>NUCLEOTIDE SEQUENCE [LARGE SCALE GENOMIC DNA]</scope>
    <source>
        <strain evidence="15">CCM 7526</strain>
    </source>
</reference>
<evidence type="ECO:0000259" key="12">
    <source>
        <dbReference type="PROSITE" id="PS50109"/>
    </source>
</evidence>
<accession>A0ABW4AT78</accession>
<dbReference type="InterPro" id="IPR003660">
    <property type="entry name" value="HAMP_dom"/>
</dbReference>
<name>A0ABW4AT78_9ACTN</name>
<dbReference type="Gene3D" id="1.10.287.130">
    <property type="match status" value="1"/>
</dbReference>
<feature type="transmembrane region" description="Helical" evidence="11">
    <location>
        <begin position="58"/>
        <end position="80"/>
    </location>
</feature>
<comment type="subcellular location">
    <subcellularLocation>
        <location evidence="2">Cell membrane</location>
    </subcellularLocation>
</comment>
<keyword evidence="9" id="KW-0902">Two-component regulatory system</keyword>
<evidence type="ECO:0000256" key="4">
    <source>
        <dbReference type="ARBA" id="ARBA00022553"/>
    </source>
</evidence>
<dbReference type="InterPro" id="IPR050428">
    <property type="entry name" value="TCS_sensor_his_kinase"/>
</dbReference>
<evidence type="ECO:0000259" key="13">
    <source>
        <dbReference type="PROSITE" id="PS50885"/>
    </source>
</evidence>
<dbReference type="Gene3D" id="6.10.340.10">
    <property type="match status" value="1"/>
</dbReference>
<sequence length="349" mass="37225">MTRRRLTLRTQLTLLYAVPFTLTGTLLVTVSLLAGRESVPAGTPVPPRPDPAGTDFPLGPWSVLMAILVLVSLVLGRLVADRFLRPVRAITTTARDISANDLHRRLGDIGGSDEFAQLAATLDDLFQRLETAFAAQRQFIANASHELRTPLTAERALLQVALADPDITIGSLQEACREVLQLGAAQERLLEALFALAGGEQGVESRHPCDLAELTRGVLATRAPDDRTVEARLDPAPLSADPRLLRSLIANLVDNAVRHNVPGGRVEVTTSTAGGAARLVVRNSGPVVPPDDVDRLFQPFQQLHRQRTGHGDGHGLGLAIVRAIATAHHAALVATAPPTGGLDITVTFP</sequence>
<feature type="transmembrane region" description="Helical" evidence="11">
    <location>
        <begin position="12"/>
        <end position="34"/>
    </location>
</feature>
<keyword evidence="6 11" id="KW-0812">Transmembrane</keyword>
<keyword evidence="7 14" id="KW-0418">Kinase</keyword>
<dbReference type="SUPFAM" id="SSF158472">
    <property type="entry name" value="HAMP domain-like"/>
    <property type="match status" value="1"/>
</dbReference>
<dbReference type="SMART" id="SM00387">
    <property type="entry name" value="HATPase_c"/>
    <property type="match status" value="1"/>
</dbReference>
<evidence type="ECO:0000256" key="3">
    <source>
        <dbReference type="ARBA" id="ARBA00012438"/>
    </source>
</evidence>
<evidence type="ECO:0000256" key="5">
    <source>
        <dbReference type="ARBA" id="ARBA00022679"/>
    </source>
</evidence>
<dbReference type="InterPro" id="IPR036890">
    <property type="entry name" value="HATPase_C_sf"/>
</dbReference>
<comment type="catalytic activity">
    <reaction evidence="1">
        <text>ATP + protein L-histidine = ADP + protein N-phospho-L-histidine.</text>
        <dbReference type="EC" id="2.7.13.3"/>
    </reaction>
</comment>
<dbReference type="Gene3D" id="3.30.565.10">
    <property type="entry name" value="Histidine kinase-like ATPase, C-terminal domain"/>
    <property type="match status" value="1"/>
</dbReference>
<evidence type="ECO:0000313" key="14">
    <source>
        <dbReference type="EMBL" id="MFD1373939.1"/>
    </source>
</evidence>
<dbReference type="PROSITE" id="PS50109">
    <property type="entry name" value="HIS_KIN"/>
    <property type="match status" value="1"/>
</dbReference>